<evidence type="ECO:0000256" key="2">
    <source>
        <dbReference type="ARBA" id="ARBA00022679"/>
    </source>
</evidence>
<protein>
    <recommendedName>
        <fullName evidence="1">non-specific serine/threonine protein kinase</fullName>
        <ecNumber evidence="1">2.7.11.1</ecNumber>
    </recommendedName>
</protein>
<proteinExistence type="predicted"/>
<dbReference type="Gene3D" id="1.10.510.10">
    <property type="entry name" value="Transferase(Phosphotransferase) domain 1"/>
    <property type="match status" value="1"/>
</dbReference>
<dbReference type="SMART" id="SM00220">
    <property type="entry name" value="S_TKc"/>
    <property type="match status" value="1"/>
</dbReference>
<dbReference type="EC" id="2.7.11.1" evidence="1"/>
<dbReference type="InterPro" id="IPR008266">
    <property type="entry name" value="Tyr_kinase_AS"/>
</dbReference>
<dbReference type="GO" id="GO:0005524">
    <property type="term" value="F:ATP binding"/>
    <property type="evidence" value="ECO:0007669"/>
    <property type="project" value="UniProtKB-KW"/>
</dbReference>
<evidence type="ECO:0000259" key="6">
    <source>
        <dbReference type="PROSITE" id="PS50011"/>
    </source>
</evidence>
<evidence type="ECO:0000256" key="5">
    <source>
        <dbReference type="ARBA" id="ARBA00022840"/>
    </source>
</evidence>
<dbReference type="Gene3D" id="3.30.200.20">
    <property type="entry name" value="Phosphorylase Kinase, domain 1"/>
    <property type="match status" value="1"/>
</dbReference>
<keyword evidence="5" id="KW-0067">ATP-binding</keyword>
<dbReference type="AlphaFoldDB" id="A0A146KDC4"/>
<keyword evidence="4 7" id="KW-0418">Kinase</keyword>
<evidence type="ECO:0000313" key="7">
    <source>
        <dbReference type="EMBL" id="JAP94830.1"/>
    </source>
</evidence>
<name>A0A146KDC4_9EUKA</name>
<organism evidence="7">
    <name type="scientific">Trepomonas sp. PC1</name>
    <dbReference type="NCBI Taxonomy" id="1076344"/>
    <lineage>
        <taxon>Eukaryota</taxon>
        <taxon>Metamonada</taxon>
        <taxon>Diplomonadida</taxon>
        <taxon>Hexamitidae</taxon>
        <taxon>Hexamitinae</taxon>
        <taxon>Trepomonas</taxon>
    </lineage>
</organism>
<dbReference type="Pfam" id="PF00069">
    <property type="entry name" value="Pkinase"/>
    <property type="match status" value="1"/>
</dbReference>
<evidence type="ECO:0000256" key="3">
    <source>
        <dbReference type="ARBA" id="ARBA00022741"/>
    </source>
</evidence>
<dbReference type="PANTHER" id="PTHR43671">
    <property type="entry name" value="SERINE/THREONINE-PROTEIN KINASE NEK"/>
    <property type="match status" value="1"/>
</dbReference>
<keyword evidence="3" id="KW-0547">Nucleotide-binding</keyword>
<feature type="non-terminal residue" evidence="7">
    <location>
        <position position="1"/>
    </location>
</feature>
<dbReference type="InterPro" id="IPR011009">
    <property type="entry name" value="Kinase-like_dom_sf"/>
</dbReference>
<dbReference type="PIRSF" id="PIRSF000654">
    <property type="entry name" value="Integrin-linked_kinase"/>
    <property type="match status" value="1"/>
</dbReference>
<reference evidence="7" key="1">
    <citation type="submission" date="2015-07" db="EMBL/GenBank/DDBJ databases">
        <title>Adaptation to a free-living lifestyle via gene acquisitions in the diplomonad Trepomonas sp. PC1.</title>
        <authorList>
            <person name="Xu F."/>
            <person name="Jerlstrom-Hultqvist J."/>
            <person name="Kolisko M."/>
            <person name="Simpson A.G.B."/>
            <person name="Roger A.J."/>
            <person name="Svard S.G."/>
            <person name="Andersson J.O."/>
        </authorList>
    </citation>
    <scope>NUCLEOTIDE SEQUENCE</scope>
    <source>
        <strain evidence="7">PC1</strain>
    </source>
</reference>
<dbReference type="InterPro" id="IPR000719">
    <property type="entry name" value="Prot_kinase_dom"/>
</dbReference>
<feature type="domain" description="Protein kinase" evidence="6">
    <location>
        <begin position="5"/>
        <end position="277"/>
    </location>
</feature>
<evidence type="ECO:0000256" key="4">
    <source>
        <dbReference type="ARBA" id="ARBA00022777"/>
    </source>
</evidence>
<dbReference type="SUPFAM" id="SSF56112">
    <property type="entry name" value="Protein kinase-like (PK-like)"/>
    <property type="match status" value="1"/>
</dbReference>
<dbReference type="GO" id="GO:0004674">
    <property type="term" value="F:protein serine/threonine kinase activity"/>
    <property type="evidence" value="ECO:0007669"/>
    <property type="project" value="UniProtKB-EC"/>
</dbReference>
<gene>
    <name evidence="7" type="ORF">TPC1_12374</name>
</gene>
<dbReference type="PROSITE" id="PS00109">
    <property type="entry name" value="PROTEIN_KINASE_TYR"/>
    <property type="match status" value="1"/>
</dbReference>
<dbReference type="EMBL" id="GDID01001776">
    <property type="protein sequence ID" value="JAP94830.1"/>
    <property type="molecule type" value="Transcribed_RNA"/>
</dbReference>
<accession>A0A146KDC4</accession>
<dbReference type="InterPro" id="IPR050660">
    <property type="entry name" value="NEK_Ser/Thr_kinase"/>
</dbReference>
<sequence>LQTRYEFLSVLGTGCLSKVHLVKRRYDGKLYACKESDCKNAKPQQKTLFLKEAEVMKDLKHDNIVEYVEQQYDEENGILYIVLGFCDGGNLTEYAENLNSKKQFATENFIWSTAHQLLLGLNYLHNEARKDEIIIHRDLSPNNVFFSKSGHVYLGDFGFVQVLDRNSDSGIAVQDFEKMYASILAPRQLPLEILQFKNYNEKVDVWCMGVCLFFLTVTVEPYIEKKLDQLLIKVQNEDRPNIPDIYSTELKSFISQLLTLDPANRPSVLELLQHPKFQSTPMVEQVMKIE</sequence>
<dbReference type="PROSITE" id="PS50011">
    <property type="entry name" value="PROTEIN_KINASE_DOM"/>
    <property type="match status" value="1"/>
</dbReference>
<evidence type="ECO:0000256" key="1">
    <source>
        <dbReference type="ARBA" id="ARBA00012513"/>
    </source>
</evidence>
<keyword evidence="2" id="KW-0808">Transferase</keyword>
<dbReference type="PANTHER" id="PTHR43671:SF13">
    <property type="entry name" value="SERINE_THREONINE-PROTEIN KINASE NEK2"/>
    <property type="match status" value="1"/>
</dbReference>